<evidence type="ECO:0000256" key="5">
    <source>
        <dbReference type="ARBA" id="ARBA00023157"/>
    </source>
</evidence>
<dbReference type="InterPro" id="IPR009094">
    <property type="entry name" value="DiS-bond_isomerase_DsbC/G_N_sf"/>
</dbReference>
<dbReference type="InterPro" id="IPR018950">
    <property type="entry name" value="DiS-bond_isomerase_DsbC/G_N"/>
</dbReference>
<protein>
    <recommendedName>
        <fullName evidence="7">Thiol:disulfide interchange protein</fullName>
    </recommendedName>
</protein>
<dbReference type="Gene3D" id="3.10.450.70">
    <property type="entry name" value="Disulphide bond isomerase, DsbC/G, N-terminal"/>
    <property type="match status" value="1"/>
</dbReference>
<comment type="function">
    <text evidence="7">Required for disulfide bond formation in some periplasmic proteins. Acts by transferring its disulfide bond to other proteins and is reduced in the process.</text>
</comment>
<dbReference type="SUPFAM" id="SSF54423">
    <property type="entry name" value="DsbC/DsbG N-terminal domain-like"/>
    <property type="match status" value="1"/>
</dbReference>
<dbReference type="Proteomes" id="UP000092544">
    <property type="component" value="Unassembled WGS sequence"/>
</dbReference>
<feature type="signal peptide" evidence="7">
    <location>
        <begin position="1"/>
        <end position="32"/>
    </location>
</feature>
<dbReference type="PANTHER" id="PTHR35272:SF3">
    <property type="entry name" value="THIOL:DISULFIDE INTERCHANGE PROTEIN DSBC"/>
    <property type="match status" value="1"/>
</dbReference>
<evidence type="ECO:0000313" key="10">
    <source>
        <dbReference type="EMBL" id="SBS36554.1"/>
    </source>
</evidence>
<feature type="chain" id="PRO_5010004022" description="Thiol:disulfide interchange protein" evidence="7">
    <location>
        <begin position="33"/>
        <end position="244"/>
    </location>
</feature>
<dbReference type="STRING" id="1792290.MSP8886_03755"/>
<dbReference type="InterPro" id="IPR036249">
    <property type="entry name" value="Thioredoxin-like_sf"/>
</dbReference>
<comment type="subcellular location">
    <subcellularLocation>
        <location evidence="1 7">Periplasm</location>
    </subcellularLocation>
</comment>
<keyword evidence="11" id="KW-1185">Reference proteome</keyword>
<gene>
    <name evidence="10" type="primary">dsbC</name>
    <name evidence="10" type="ORF">MSP8886_03755</name>
</gene>
<proteinExistence type="inferred from homology"/>
<dbReference type="Pfam" id="PF13098">
    <property type="entry name" value="Thioredoxin_2"/>
    <property type="match status" value="1"/>
</dbReference>
<evidence type="ECO:0000256" key="2">
    <source>
        <dbReference type="ARBA" id="ARBA00009813"/>
    </source>
</evidence>
<evidence type="ECO:0000313" key="11">
    <source>
        <dbReference type="Proteomes" id="UP000092544"/>
    </source>
</evidence>
<organism evidence="10 11">
    <name type="scientific">Marinomonas spartinae</name>
    <dbReference type="NCBI Taxonomy" id="1792290"/>
    <lineage>
        <taxon>Bacteria</taxon>
        <taxon>Pseudomonadati</taxon>
        <taxon>Pseudomonadota</taxon>
        <taxon>Gammaproteobacteria</taxon>
        <taxon>Oceanospirillales</taxon>
        <taxon>Oceanospirillaceae</taxon>
        <taxon>Marinomonas</taxon>
    </lineage>
</organism>
<dbReference type="SUPFAM" id="SSF52833">
    <property type="entry name" value="Thioredoxin-like"/>
    <property type="match status" value="1"/>
</dbReference>
<dbReference type="CDD" id="cd03020">
    <property type="entry name" value="DsbA_DsbC_DsbG"/>
    <property type="match status" value="1"/>
</dbReference>
<dbReference type="EMBL" id="FLOB01000013">
    <property type="protein sequence ID" value="SBS36554.1"/>
    <property type="molecule type" value="Genomic_DNA"/>
</dbReference>
<dbReference type="PANTHER" id="PTHR35272">
    <property type="entry name" value="THIOL:DISULFIDE INTERCHANGE PROTEIN DSBC-RELATED"/>
    <property type="match status" value="1"/>
</dbReference>
<evidence type="ECO:0000259" key="9">
    <source>
        <dbReference type="Pfam" id="PF13098"/>
    </source>
</evidence>
<reference evidence="10 11" key="1">
    <citation type="submission" date="2016-06" db="EMBL/GenBank/DDBJ databases">
        <authorList>
            <person name="Kjaerup R.B."/>
            <person name="Dalgaard T.S."/>
            <person name="Juul-Madsen H.R."/>
        </authorList>
    </citation>
    <scope>NUCLEOTIDE SEQUENCE [LARGE SCALE GENOMIC DNA]</scope>
    <source>
        <strain evidence="10 11">CECT 8886</strain>
    </source>
</reference>
<dbReference type="Gene3D" id="3.40.30.10">
    <property type="entry name" value="Glutaredoxin"/>
    <property type="match status" value="1"/>
</dbReference>
<dbReference type="Pfam" id="PF10411">
    <property type="entry name" value="DsbC_N"/>
    <property type="match status" value="1"/>
</dbReference>
<keyword evidence="4 7" id="KW-0574">Periplasm</keyword>
<evidence type="ECO:0000256" key="1">
    <source>
        <dbReference type="ARBA" id="ARBA00004418"/>
    </source>
</evidence>
<accession>A0A1A8TTW8</accession>
<dbReference type="RefSeq" id="WP_245659144.1">
    <property type="nucleotide sequence ID" value="NZ_FLOB01000013.1"/>
</dbReference>
<feature type="domain" description="Thioredoxin-like fold" evidence="9">
    <location>
        <begin position="119"/>
        <end position="242"/>
    </location>
</feature>
<evidence type="ECO:0000256" key="7">
    <source>
        <dbReference type="RuleBase" id="RU364038"/>
    </source>
</evidence>
<keyword evidence="3 7" id="KW-0732">Signal</keyword>
<keyword evidence="6 7" id="KW-0676">Redox-active center</keyword>
<dbReference type="GO" id="GO:0042597">
    <property type="term" value="C:periplasmic space"/>
    <property type="evidence" value="ECO:0007669"/>
    <property type="project" value="UniProtKB-SubCell"/>
</dbReference>
<dbReference type="AlphaFoldDB" id="A0A1A8TTW8"/>
<evidence type="ECO:0000256" key="6">
    <source>
        <dbReference type="ARBA" id="ARBA00023284"/>
    </source>
</evidence>
<evidence type="ECO:0000259" key="8">
    <source>
        <dbReference type="Pfam" id="PF10411"/>
    </source>
</evidence>
<evidence type="ECO:0000256" key="4">
    <source>
        <dbReference type="ARBA" id="ARBA00022764"/>
    </source>
</evidence>
<dbReference type="InterPro" id="IPR051470">
    <property type="entry name" value="Thiol:disulfide_interchange"/>
</dbReference>
<evidence type="ECO:0000256" key="3">
    <source>
        <dbReference type="ARBA" id="ARBA00022729"/>
    </source>
</evidence>
<dbReference type="InterPro" id="IPR033954">
    <property type="entry name" value="DiS-bond_Isoase_DsbC/G"/>
</dbReference>
<dbReference type="InterPro" id="IPR012336">
    <property type="entry name" value="Thioredoxin-like_fold"/>
</dbReference>
<keyword evidence="5" id="KW-1015">Disulfide bond</keyword>
<feature type="domain" description="Disulphide bond isomerase DsbC/G N-terminal" evidence="8">
    <location>
        <begin position="28"/>
        <end position="92"/>
    </location>
</feature>
<sequence>MMNPRSLLSRMSFFCVLAYLFSFTLFSSAAQAGTAEVKAAIKRALPQYSIDSMTLHKGTNLYTVELKDGPTLHMSPDGKYFIVGDMYKIDGSQIENETQRGKLAKVESLPVSKMIVFKAKNEKAHITVFTDVDCAYCRMLHKEVPELNKLGITVRYLAYPRAGIGSPAYKKMVSVWCSDNPQEWFTKATEGDDIPENTCANPVASDYNLGNDIGVRGTPTMILSNGKLVPGYLPANVLAKELGL</sequence>
<comment type="similarity">
    <text evidence="2 7">Belongs to the thioredoxin family. DsbC subfamily.</text>
</comment>
<name>A0A1A8TTW8_9GAMM</name>